<dbReference type="SUPFAM" id="SSF103481">
    <property type="entry name" value="Multidrug resistance efflux transporter EmrE"/>
    <property type="match status" value="1"/>
</dbReference>
<gene>
    <name evidence="9" type="ORF">CHL78_003785</name>
</gene>
<dbReference type="PANTHER" id="PTHR32322:SF18">
    <property type="entry name" value="S-ADENOSYLMETHIONINE_S-ADENOSYLHOMOCYSTEINE TRANSPORTER"/>
    <property type="match status" value="1"/>
</dbReference>
<proteinExistence type="inferred from homology"/>
<feature type="transmembrane region" description="Helical" evidence="7">
    <location>
        <begin position="93"/>
        <end position="111"/>
    </location>
</feature>
<dbReference type="InterPro" id="IPR000620">
    <property type="entry name" value="EamA_dom"/>
</dbReference>
<feature type="domain" description="EamA" evidence="8">
    <location>
        <begin position="149"/>
        <end position="230"/>
    </location>
</feature>
<protein>
    <submittedName>
        <fullName evidence="9">EamA family transporter</fullName>
    </submittedName>
</protein>
<dbReference type="AlphaFoldDB" id="A0A371J8E2"/>
<feature type="transmembrane region" description="Helical" evidence="7">
    <location>
        <begin position="64"/>
        <end position="87"/>
    </location>
</feature>
<evidence type="ECO:0000256" key="5">
    <source>
        <dbReference type="ARBA" id="ARBA00022989"/>
    </source>
</evidence>
<evidence type="ECO:0000313" key="10">
    <source>
        <dbReference type="Proteomes" id="UP000215694"/>
    </source>
</evidence>
<evidence type="ECO:0000256" key="3">
    <source>
        <dbReference type="ARBA" id="ARBA00022475"/>
    </source>
</evidence>
<keyword evidence="3" id="KW-1003">Cell membrane</keyword>
<feature type="non-terminal residue" evidence="9">
    <location>
        <position position="233"/>
    </location>
</feature>
<feature type="transmembrane region" description="Helical" evidence="7">
    <location>
        <begin position="210"/>
        <end position="230"/>
    </location>
</feature>
<evidence type="ECO:0000256" key="4">
    <source>
        <dbReference type="ARBA" id="ARBA00022692"/>
    </source>
</evidence>
<dbReference type="OrthoDB" id="9799821at2"/>
<feature type="transmembrane region" description="Helical" evidence="7">
    <location>
        <begin position="145"/>
        <end position="168"/>
    </location>
</feature>
<feature type="transmembrane region" description="Helical" evidence="7">
    <location>
        <begin position="180"/>
        <end position="198"/>
    </location>
</feature>
<evidence type="ECO:0000259" key="8">
    <source>
        <dbReference type="Pfam" id="PF00892"/>
    </source>
</evidence>
<sequence length="233" mass="26288">MKKYIMVLATVFWAGAFIAGKFSVEEFPIMSLVFFRFLISTLLIFPIMIKLDKDWKITRADLPIFLKLGTIGIIGYHLLFFLCLKFTTATNSSLIGATNPIITAILACIILKEKITKNHIISIFLSICGVILIFSNGSIESFKNFSMNIGDIIMMIAVVCWAIYSIISKKAVEKYSPIKVTSYSFLVCTVIMFPFIFLEKPYVYLPQVSINGWISVLYMAVFASVCGYLIQQI</sequence>
<keyword evidence="10" id="KW-1185">Reference proteome</keyword>
<accession>A0A371J8E2</accession>
<comment type="caution">
    <text evidence="9">The sequence shown here is derived from an EMBL/GenBank/DDBJ whole genome shotgun (WGS) entry which is preliminary data.</text>
</comment>
<organism evidence="9 10">
    <name type="scientific">Romboutsia weinsteinii</name>
    <dbReference type="NCBI Taxonomy" id="2020949"/>
    <lineage>
        <taxon>Bacteria</taxon>
        <taxon>Bacillati</taxon>
        <taxon>Bacillota</taxon>
        <taxon>Clostridia</taxon>
        <taxon>Peptostreptococcales</taxon>
        <taxon>Peptostreptococcaceae</taxon>
        <taxon>Romboutsia</taxon>
    </lineage>
</organism>
<dbReference type="EMBL" id="NOJY02000004">
    <property type="protein sequence ID" value="RDY29050.1"/>
    <property type="molecule type" value="Genomic_DNA"/>
</dbReference>
<dbReference type="Proteomes" id="UP000215694">
    <property type="component" value="Unassembled WGS sequence"/>
</dbReference>
<reference evidence="9 10" key="1">
    <citation type="journal article" date="2017" name="Genome Announc.">
        <title>Draft Genome Sequence of Romboutsia weinsteinii sp. nov. Strain CCRI-19649(T) Isolated from Surface Water.</title>
        <authorList>
            <person name="Maheux A.F."/>
            <person name="Boudreau D.K."/>
            <person name="Berube E."/>
            <person name="Boissinot M."/>
            <person name="Cantin P."/>
            <person name="Raymond F."/>
            <person name="Corbeil J."/>
            <person name="Omar R.F."/>
            <person name="Bergeron M.G."/>
        </authorList>
    </citation>
    <scope>NUCLEOTIDE SEQUENCE [LARGE SCALE GENOMIC DNA]</scope>
    <source>
        <strain evidence="9 10">CCRI-19649</strain>
    </source>
</reference>
<evidence type="ECO:0000256" key="7">
    <source>
        <dbReference type="SAM" id="Phobius"/>
    </source>
</evidence>
<feature type="transmembrane region" description="Helical" evidence="7">
    <location>
        <begin position="120"/>
        <end position="139"/>
    </location>
</feature>
<evidence type="ECO:0000313" key="9">
    <source>
        <dbReference type="EMBL" id="RDY29050.1"/>
    </source>
</evidence>
<name>A0A371J8E2_9FIRM</name>
<dbReference type="Pfam" id="PF00892">
    <property type="entry name" value="EamA"/>
    <property type="match status" value="2"/>
</dbReference>
<dbReference type="PANTHER" id="PTHR32322">
    <property type="entry name" value="INNER MEMBRANE TRANSPORTER"/>
    <property type="match status" value="1"/>
</dbReference>
<keyword evidence="4 7" id="KW-0812">Transmembrane</keyword>
<dbReference type="GO" id="GO:0005886">
    <property type="term" value="C:plasma membrane"/>
    <property type="evidence" value="ECO:0007669"/>
    <property type="project" value="UniProtKB-SubCell"/>
</dbReference>
<evidence type="ECO:0000256" key="2">
    <source>
        <dbReference type="ARBA" id="ARBA00007362"/>
    </source>
</evidence>
<feature type="transmembrane region" description="Helical" evidence="7">
    <location>
        <begin position="33"/>
        <end position="52"/>
    </location>
</feature>
<comment type="subcellular location">
    <subcellularLocation>
        <location evidence="1">Cell membrane</location>
        <topology evidence="1">Multi-pass membrane protein</topology>
    </subcellularLocation>
</comment>
<evidence type="ECO:0000256" key="6">
    <source>
        <dbReference type="ARBA" id="ARBA00023136"/>
    </source>
</evidence>
<comment type="similarity">
    <text evidence="2">Belongs to the EamA transporter family.</text>
</comment>
<feature type="domain" description="EamA" evidence="8">
    <location>
        <begin position="5"/>
        <end position="134"/>
    </location>
</feature>
<dbReference type="InterPro" id="IPR050638">
    <property type="entry name" value="AA-Vitamin_Transporters"/>
</dbReference>
<keyword evidence="5 7" id="KW-1133">Transmembrane helix</keyword>
<dbReference type="RefSeq" id="WP_147295793.1">
    <property type="nucleotide sequence ID" value="NZ_NOJY02000004.1"/>
</dbReference>
<keyword evidence="6 7" id="KW-0472">Membrane</keyword>
<evidence type="ECO:0000256" key="1">
    <source>
        <dbReference type="ARBA" id="ARBA00004651"/>
    </source>
</evidence>
<dbReference type="InterPro" id="IPR037185">
    <property type="entry name" value="EmrE-like"/>
</dbReference>